<feature type="region of interest" description="Disordered" evidence="12">
    <location>
        <begin position="114"/>
        <end position="180"/>
    </location>
</feature>
<evidence type="ECO:0000256" key="2">
    <source>
        <dbReference type="ARBA" id="ARBA00010210"/>
    </source>
</evidence>
<comment type="subunit">
    <text evidence="11">Component of an histone acetyltransferase complex. Interacts with H3K4me3 and to a lesser extent with H3K4me2.</text>
</comment>
<feature type="binding site" evidence="9">
    <location>
        <position position="228"/>
    </location>
    <ligand>
        <name>Zn(2+)</name>
        <dbReference type="ChEBI" id="CHEBI:29105"/>
        <label>2</label>
    </ligand>
</feature>
<comment type="caution">
    <text evidence="14">The sequence shown here is derived from an EMBL/GenBank/DDBJ whole genome shotgun (WGS) entry which is preliminary data.</text>
</comment>
<dbReference type="EMBL" id="MCGE01000001">
    <property type="protein sequence ID" value="ORZ25672.1"/>
    <property type="molecule type" value="Genomic_DNA"/>
</dbReference>
<keyword evidence="3 9" id="KW-0479">Metal-binding</keyword>
<dbReference type="Gene3D" id="6.10.140.1740">
    <property type="match status" value="1"/>
</dbReference>
<dbReference type="InterPro" id="IPR011011">
    <property type="entry name" value="Znf_FYVE_PHD"/>
</dbReference>
<dbReference type="SMART" id="SM01408">
    <property type="entry name" value="ING"/>
    <property type="match status" value="1"/>
</dbReference>
<evidence type="ECO:0000256" key="7">
    <source>
        <dbReference type="ARBA" id="ARBA00023242"/>
    </source>
</evidence>
<keyword evidence="4 10" id="KW-0863">Zinc-finger</keyword>
<organism evidence="14 15">
    <name type="scientific">Absidia repens</name>
    <dbReference type="NCBI Taxonomy" id="90262"/>
    <lineage>
        <taxon>Eukaryota</taxon>
        <taxon>Fungi</taxon>
        <taxon>Fungi incertae sedis</taxon>
        <taxon>Mucoromycota</taxon>
        <taxon>Mucoromycotina</taxon>
        <taxon>Mucoromycetes</taxon>
        <taxon>Mucorales</taxon>
        <taxon>Cunninghamellaceae</taxon>
        <taxon>Absidia</taxon>
    </lineage>
</organism>
<comment type="domain">
    <text evidence="11">The PHD-type zinc finger mediates the binding to H3K4me3.</text>
</comment>
<dbReference type="InterPro" id="IPR019787">
    <property type="entry name" value="Znf_PHD-finger"/>
</dbReference>
<sequence>MSDSLNDDTLAYLSDYRDTIDVLPMELQRNFALIRQLDESAQDLMGKVAKDSISFCDSKELVPEQERRRRLIEISKLLNESIKRGEEKFALAKSTYDAVDRHCTRLDNDLNKYEDEQLIGPSRTGRNTSGATTTTTTSTTTAQQSGASPLKTPKSSSASIKKGRKGRKRKHESDQDQQGDYISREDALRHAQTAINLSELPIDPNEPVYCTCRMVSYGEMVACDNDECEIEWFHLECVGLKTPPKGKWYCDNCVGMKGKKKL</sequence>
<dbReference type="PANTHER" id="PTHR10333:SF42">
    <property type="entry name" value="INHIBITOR OF GROWTH PROTEIN 5"/>
    <property type="match status" value="1"/>
</dbReference>
<evidence type="ECO:0000256" key="1">
    <source>
        <dbReference type="ARBA" id="ARBA00004123"/>
    </source>
</evidence>
<evidence type="ECO:0000256" key="4">
    <source>
        <dbReference type="ARBA" id="ARBA00022771"/>
    </source>
</evidence>
<proteinExistence type="inferred from homology"/>
<comment type="function">
    <text evidence="11">Component of an histone acetyltransferase complex.</text>
</comment>
<feature type="compositionally biased region" description="Low complexity" evidence="12">
    <location>
        <begin position="128"/>
        <end position="148"/>
    </location>
</feature>
<evidence type="ECO:0000256" key="10">
    <source>
        <dbReference type="PROSITE-ProRule" id="PRU00146"/>
    </source>
</evidence>
<feature type="site" description="Histone H3K4me3 binding" evidence="8">
    <location>
        <position position="232"/>
    </location>
</feature>
<dbReference type="CDD" id="cd16859">
    <property type="entry name" value="ING_ING4_5"/>
    <property type="match status" value="1"/>
</dbReference>
<dbReference type="AlphaFoldDB" id="A0A1X2J1I3"/>
<evidence type="ECO:0000256" key="12">
    <source>
        <dbReference type="SAM" id="MobiDB-lite"/>
    </source>
</evidence>
<feature type="binding site" evidence="9">
    <location>
        <position position="234"/>
    </location>
    <ligand>
        <name>Zn(2+)</name>
        <dbReference type="ChEBI" id="CHEBI:29105"/>
        <label>1</label>
    </ligand>
</feature>
<evidence type="ECO:0000256" key="6">
    <source>
        <dbReference type="ARBA" id="ARBA00022853"/>
    </source>
</evidence>
<evidence type="ECO:0000313" key="15">
    <source>
        <dbReference type="Proteomes" id="UP000193560"/>
    </source>
</evidence>
<dbReference type="Pfam" id="PF12998">
    <property type="entry name" value="ING"/>
    <property type="match status" value="1"/>
</dbReference>
<keyword evidence="5 9" id="KW-0862">Zinc</keyword>
<evidence type="ECO:0000313" key="14">
    <source>
        <dbReference type="EMBL" id="ORZ25672.1"/>
    </source>
</evidence>
<dbReference type="InterPro" id="IPR001965">
    <property type="entry name" value="Znf_PHD"/>
</dbReference>
<dbReference type="SMART" id="SM00249">
    <property type="entry name" value="PHD"/>
    <property type="match status" value="1"/>
</dbReference>
<name>A0A1X2J1I3_9FUNG</name>
<dbReference type="CDD" id="cd15505">
    <property type="entry name" value="PHD_ING"/>
    <property type="match status" value="1"/>
</dbReference>
<feature type="binding site" evidence="9">
    <location>
        <position position="223"/>
    </location>
    <ligand>
        <name>Zn(2+)</name>
        <dbReference type="ChEBI" id="CHEBI:29105"/>
        <label>2</label>
    </ligand>
</feature>
<feature type="site" description="Histone H3K4me3 binding" evidence="8">
    <location>
        <position position="209"/>
    </location>
</feature>
<dbReference type="STRING" id="90262.A0A1X2J1I3"/>
<evidence type="ECO:0000256" key="11">
    <source>
        <dbReference type="RuleBase" id="RU361213"/>
    </source>
</evidence>
<reference evidence="14 15" key="1">
    <citation type="submission" date="2016-07" db="EMBL/GenBank/DDBJ databases">
        <title>Pervasive Adenine N6-methylation of Active Genes in Fungi.</title>
        <authorList>
            <consortium name="DOE Joint Genome Institute"/>
            <person name="Mondo S.J."/>
            <person name="Dannebaum R.O."/>
            <person name="Kuo R.C."/>
            <person name="Labutti K."/>
            <person name="Haridas S."/>
            <person name="Kuo A."/>
            <person name="Salamov A."/>
            <person name="Ahrendt S.R."/>
            <person name="Lipzen A."/>
            <person name="Sullivan W."/>
            <person name="Andreopoulos W.B."/>
            <person name="Clum A."/>
            <person name="Lindquist E."/>
            <person name="Daum C."/>
            <person name="Ramamoorthy G.K."/>
            <person name="Gryganskyi A."/>
            <person name="Culley D."/>
            <person name="Magnuson J.K."/>
            <person name="James T.Y."/>
            <person name="O'Malley M.A."/>
            <person name="Stajich J.E."/>
            <person name="Spatafora J.W."/>
            <person name="Visel A."/>
            <person name="Grigoriev I.V."/>
        </authorList>
    </citation>
    <scope>NUCLEOTIDE SEQUENCE [LARGE SCALE GENOMIC DNA]</scope>
    <source>
        <strain evidence="14 15">NRRL 1336</strain>
    </source>
</reference>
<protein>
    <recommendedName>
        <fullName evidence="11">Chromatin modification-related protein</fullName>
    </recommendedName>
</protein>
<dbReference type="GO" id="GO:0006325">
    <property type="term" value="P:chromatin organization"/>
    <property type="evidence" value="ECO:0007669"/>
    <property type="project" value="UniProtKB-KW"/>
</dbReference>
<keyword evidence="6 11" id="KW-0156">Chromatin regulator</keyword>
<comment type="subcellular location">
    <subcellularLocation>
        <location evidence="1 11">Nucleus</location>
    </subcellularLocation>
</comment>
<dbReference type="FunFam" id="3.30.40.10:FF:000021">
    <property type="entry name" value="Inhibitor of growth 2b"/>
    <property type="match status" value="1"/>
</dbReference>
<gene>
    <name evidence="14" type="ORF">BCR42DRAFT_364059</name>
</gene>
<dbReference type="PANTHER" id="PTHR10333">
    <property type="entry name" value="INHIBITOR OF GROWTH PROTEIN"/>
    <property type="match status" value="1"/>
</dbReference>
<feature type="binding site" evidence="9">
    <location>
        <position position="237"/>
    </location>
    <ligand>
        <name>Zn(2+)</name>
        <dbReference type="ChEBI" id="CHEBI:29105"/>
        <label>1</label>
    </ligand>
</feature>
<accession>A0A1X2J1I3</accession>
<comment type="similarity">
    <text evidence="2 11">Belongs to the ING family.</text>
</comment>
<evidence type="ECO:0000256" key="3">
    <source>
        <dbReference type="ARBA" id="ARBA00022723"/>
    </source>
</evidence>
<dbReference type="OrthoDB" id="5411773at2759"/>
<evidence type="ECO:0000256" key="8">
    <source>
        <dbReference type="PIRSR" id="PIRSR628651-50"/>
    </source>
</evidence>
<feature type="binding site" evidence="9">
    <location>
        <position position="210"/>
    </location>
    <ligand>
        <name>Zn(2+)</name>
        <dbReference type="ChEBI" id="CHEBI:29105"/>
        <label>1</label>
    </ligand>
</feature>
<evidence type="ECO:0000259" key="13">
    <source>
        <dbReference type="PROSITE" id="PS50016"/>
    </source>
</evidence>
<dbReference type="SUPFAM" id="SSF57903">
    <property type="entry name" value="FYVE/PHD zinc finger"/>
    <property type="match status" value="1"/>
</dbReference>
<dbReference type="Gene3D" id="3.30.40.10">
    <property type="entry name" value="Zinc/RING finger domain, C3HC4 (zinc finger)"/>
    <property type="match status" value="1"/>
</dbReference>
<dbReference type="InterPro" id="IPR024610">
    <property type="entry name" value="ING_N_histone-binding"/>
</dbReference>
<dbReference type="PROSITE" id="PS01359">
    <property type="entry name" value="ZF_PHD_1"/>
    <property type="match status" value="1"/>
</dbReference>
<dbReference type="InterPro" id="IPR019786">
    <property type="entry name" value="Zinc_finger_PHD-type_CS"/>
</dbReference>
<dbReference type="InterPro" id="IPR013083">
    <property type="entry name" value="Znf_RING/FYVE/PHD"/>
</dbReference>
<dbReference type="Proteomes" id="UP000193560">
    <property type="component" value="Unassembled WGS sequence"/>
</dbReference>
<feature type="site" description="Histone H3K4me3 binding" evidence="8">
    <location>
        <position position="224"/>
    </location>
</feature>
<feature type="site" description="Histone H3K4me3 binding" evidence="8">
    <location>
        <position position="220"/>
    </location>
</feature>
<dbReference type="GO" id="GO:0005634">
    <property type="term" value="C:nucleus"/>
    <property type="evidence" value="ECO:0007669"/>
    <property type="project" value="UniProtKB-SubCell"/>
</dbReference>
<feature type="domain" description="PHD-type" evidence="13">
    <location>
        <begin position="207"/>
        <end position="256"/>
    </location>
</feature>
<keyword evidence="7 11" id="KW-0539">Nucleus</keyword>
<evidence type="ECO:0000256" key="5">
    <source>
        <dbReference type="ARBA" id="ARBA00022833"/>
    </source>
</evidence>
<dbReference type="InterPro" id="IPR028651">
    <property type="entry name" value="ING_fam"/>
</dbReference>
<dbReference type="GO" id="GO:0008270">
    <property type="term" value="F:zinc ion binding"/>
    <property type="evidence" value="ECO:0007669"/>
    <property type="project" value="UniProtKB-KW"/>
</dbReference>
<feature type="compositionally biased region" description="Basic residues" evidence="12">
    <location>
        <begin position="161"/>
        <end position="170"/>
    </location>
</feature>
<feature type="binding site" evidence="9">
    <location>
        <position position="250"/>
    </location>
    <ligand>
        <name>Zn(2+)</name>
        <dbReference type="ChEBI" id="CHEBI:29105"/>
        <label>2</label>
    </ligand>
</feature>
<keyword evidence="15" id="KW-1185">Reference proteome</keyword>
<feature type="binding site" evidence="9">
    <location>
        <position position="212"/>
    </location>
    <ligand>
        <name>Zn(2+)</name>
        <dbReference type="ChEBI" id="CHEBI:29105"/>
        <label>1</label>
    </ligand>
</feature>
<dbReference type="GO" id="GO:0006355">
    <property type="term" value="P:regulation of DNA-templated transcription"/>
    <property type="evidence" value="ECO:0007669"/>
    <property type="project" value="TreeGrafter"/>
</dbReference>
<dbReference type="PROSITE" id="PS50016">
    <property type="entry name" value="ZF_PHD_2"/>
    <property type="match status" value="1"/>
</dbReference>
<evidence type="ECO:0000256" key="9">
    <source>
        <dbReference type="PIRSR" id="PIRSR628651-51"/>
    </source>
</evidence>
<feature type="binding site" evidence="9">
    <location>
        <position position="253"/>
    </location>
    <ligand>
        <name>Zn(2+)</name>
        <dbReference type="ChEBI" id="CHEBI:29105"/>
        <label>2</label>
    </ligand>
</feature>